<comment type="subcellular location">
    <subcellularLocation>
        <location evidence="7">Endomembrane system</location>
        <topology evidence="7">Lipid-anchor</topology>
        <orientation evidence="7">Cytoplasmic side</orientation>
    </subcellularLocation>
</comment>
<dbReference type="PANTHER" id="PTHR45806">
    <property type="entry name" value="SYNAPTOBREVIN HOMOLOG YKT6"/>
    <property type="match status" value="1"/>
</dbReference>
<sequence>MKLSYIGIISYDTREGIDPKNREPSQELAVVKDVSSYGLLTRNNYAQFMTFFAKQLAEKAKPNQRQSVAQDAQDFVFHVYSHKLGVCGVAISDAQYPSLAAHKLLGNVVNEFLAKFPASSWKDLTASSPRANIKDQLAEYQKELQQQLAQYQDPAQIDTIGQIQRELDDTKQVLHQTIESVLGRQEKLDELVHKSNDLSDMSKGFYNWLSAIGWRIHRLAFTYTGIMIRSFDSSALRCQEKGPSAFLVAWPWSGLEVMQERS</sequence>
<name>A0A0A1V623_9HYPO</name>
<evidence type="ECO:0000256" key="4">
    <source>
        <dbReference type="ARBA" id="ARBA00023139"/>
    </source>
</evidence>
<protein>
    <submittedName>
        <fullName evidence="11">Synaptobrevin/VAMP-like protein</fullName>
    </submittedName>
</protein>
<proteinExistence type="inferred from homology"/>
<evidence type="ECO:0000259" key="9">
    <source>
        <dbReference type="PROSITE" id="PS50859"/>
    </source>
</evidence>
<dbReference type="EMBL" id="JELW01000002">
    <property type="protein sequence ID" value="EXV04978.1"/>
    <property type="molecule type" value="Genomic_DNA"/>
</dbReference>
<keyword evidence="6" id="KW-0636">Prenylation</keyword>
<keyword evidence="4" id="KW-0564">Palmitate</keyword>
<dbReference type="Proteomes" id="UP000030151">
    <property type="component" value="Unassembled WGS sequence"/>
</dbReference>
<comment type="similarity">
    <text evidence="1">Belongs to the synaptobrevin family.</text>
</comment>
<evidence type="ECO:0000256" key="6">
    <source>
        <dbReference type="ARBA" id="ARBA00023289"/>
    </source>
</evidence>
<dbReference type="OrthoDB" id="27923at2759"/>
<keyword evidence="8" id="KW-0175">Coiled coil</keyword>
<dbReference type="PANTHER" id="PTHR45806:SF1">
    <property type="entry name" value="SYNAPTOBREVIN HOMOLOG YKT6"/>
    <property type="match status" value="1"/>
</dbReference>
<keyword evidence="5" id="KW-0449">Lipoprotein</keyword>
<accession>A0A0A1V623</accession>
<dbReference type="SUPFAM" id="SSF58038">
    <property type="entry name" value="SNARE fusion complex"/>
    <property type="match status" value="1"/>
</dbReference>
<evidence type="ECO:0000256" key="3">
    <source>
        <dbReference type="ARBA" id="ARBA00023136"/>
    </source>
</evidence>
<evidence type="ECO:0000256" key="5">
    <source>
        <dbReference type="ARBA" id="ARBA00023288"/>
    </source>
</evidence>
<dbReference type="CDD" id="cd14824">
    <property type="entry name" value="Longin"/>
    <property type="match status" value="1"/>
</dbReference>
<dbReference type="PROSITE" id="PS50859">
    <property type="entry name" value="LONGIN"/>
    <property type="match status" value="1"/>
</dbReference>
<gene>
    <name evidence="11" type="ORF">X797_002665</name>
</gene>
<evidence type="ECO:0000256" key="1">
    <source>
        <dbReference type="ARBA" id="ARBA00008025"/>
    </source>
</evidence>
<organism evidence="11 12">
    <name type="scientific">Metarhizium robertsii</name>
    <dbReference type="NCBI Taxonomy" id="568076"/>
    <lineage>
        <taxon>Eukaryota</taxon>
        <taxon>Fungi</taxon>
        <taxon>Dikarya</taxon>
        <taxon>Ascomycota</taxon>
        <taxon>Pezizomycotina</taxon>
        <taxon>Sordariomycetes</taxon>
        <taxon>Hypocreomycetidae</taxon>
        <taxon>Hypocreales</taxon>
        <taxon>Clavicipitaceae</taxon>
        <taxon>Metarhizium</taxon>
    </lineage>
</organism>
<evidence type="ECO:0000259" key="10">
    <source>
        <dbReference type="PROSITE" id="PS50892"/>
    </source>
</evidence>
<dbReference type="eggNOG" id="KOG0861">
    <property type="taxonomic scope" value="Eukaryota"/>
</dbReference>
<dbReference type="SMART" id="SM01270">
    <property type="entry name" value="Longin"/>
    <property type="match status" value="1"/>
</dbReference>
<evidence type="ECO:0000256" key="8">
    <source>
        <dbReference type="PROSITE-ProRule" id="PRU00290"/>
    </source>
</evidence>
<evidence type="ECO:0000313" key="12">
    <source>
        <dbReference type="Proteomes" id="UP000030151"/>
    </source>
</evidence>
<keyword evidence="3" id="KW-0472">Membrane</keyword>
<evidence type="ECO:0000256" key="2">
    <source>
        <dbReference type="ARBA" id="ARBA00022481"/>
    </source>
</evidence>
<feature type="domain" description="V-SNARE coiled-coil homology" evidence="10">
    <location>
        <begin position="159"/>
        <end position="215"/>
    </location>
</feature>
<keyword evidence="2" id="KW-0488">Methylation</keyword>
<dbReference type="GO" id="GO:0006888">
    <property type="term" value="P:endoplasmic reticulum to Golgi vesicle-mediated transport"/>
    <property type="evidence" value="ECO:0007669"/>
    <property type="project" value="TreeGrafter"/>
</dbReference>
<dbReference type="InterPro" id="IPR010908">
    <property type="entry name" value="Longin_dom"/>
</dbReference>
<feature type="domain" description="Longin" evidence="9">
    <location>
        <begin position="11"/>
        <end position="137"/>
    </location>
</feature>
<dbReference type="HOGENOM" id="CLU_074848_0_1_1"/>
<dbReference type="Pfam" id="PF00957">
    <property type="entry name" value="Synaptobrevin"/>
    <property type="match status" value="1"/>
</dbReference>
<evidence type="ECO:0000313" key="11">
    <source>
        <dbReference type="EMBL" id="EXV04978.1"/>
    </source>
</evidence>
<dbReference type="Gene3D" id="1.20.5.110">
    <property type="match status" value="1"/>
</dbReference>
<dbReference type="GO" id="GO:0005794">
    <property type="term" value="C:Golgi apparatus"/>
    <property type="evidence" value="ECO:0007669"/>
    <property type="project" value="TreeGrafter"/>
</dbReference>
<dbReference type="GO" id="GO:0005484">
    <property type="term" value="F:SNAP receptor activity"/>
    <property type="evidence" value="ECO:0007669"/>
    <property type="project" value="TreeGrafter"/>
</dbReference>
<dbReference type="Pfam" id="PF13774">
    <property type="entry name" value="Longin"/>
    <property type="match status" value="1"/>
</dbReference>
<evidence type="ECO:0000256" key="7">
    <source>
        <dbReference type="ARBA" id="ARBA00046278"/>
    </source>
</evidence>
<comment type="caution">
    <text evidence="11">The sequence shown here is derived from an EMBL/GenBank/DDBJ whole genome shotgun (WGS) entry which is preliminary data.</text>
</comment>
<reference evidence="11 12" key="1">
    <citation type="submission" date="2014-02" db="EMBL/GenBank/DDBJ databases">
        <title>The genome sequence of the entomopathogenic fungus Metarhizium robertsii ARSEF 2575.</title>
        <authorList>
            <person name="Giuliano Garisto Donzelli B."/>
            <person name="Roe B.A."/>
            <person name="Macmil S.L."/>
            <person name="Krasnoff S.B."/>
            <person name="Gibson D.M."/>
        </authorList>
    </citation>
    <scope>NUCLEOTIDE SEQUENCE [LARGE SCALE GENOMIC DNA]</scope>
    <source>
        <strain evidence="11 12">ARSEF 2575</strain>
    </source>
</reference>
<dbReference type="InterPro" id="IPR011012">
    <property type="entry name" value="Longin-like_dom_sf"/>
</dbReference>
<dbReference type="AlphaFoldDB" id="A0A0A1V623"/>
<dbReference type="SUPFAM" id="SSF64356">
    <property type="entry name" value="SNARE-like"/>
    <property type="match status" value="1"/>
</dbReference>
<dbReference type="PROSITE" id="PS50892">
    <property type="entry name" value="V_SNARE"/>
    <property type="match status" value="1"/>
</dbReference>
<dbReference type="InterPro" id="IPR042855">
    <property type="entry name" value="V_SNARE_CC"/>
</dbReference>
<dbReference type="Gene3D" id="3.30.450.50">
    <property type="entry name" value="Longin domain"/>
    <property type="match status" value="1"/>
</dbReference>